<dbReference type="Pfam" id="PF22939">
    <property type="entry name" value="WHD_GPIID"/>
    <property type="match status" value="1"/>
</dbReference>
<dbReference type="Gene3D" id="3.40.50.300">
    <property type="entry name" value="P-loop containing nucleotide triphosphate hydrolases"/>
    <property type="match status" value="1"/>
</dbReference>
<evidence type="ECO:0000313" key="5">
    <source>
        <dbReference type="EMBL" id="KAK3689276.1"/>
    </source>
</evidence>
<gene>
    <name evidence="5" type="ORF">B0T22DRAFT_375819</name>
</gene>
<dbReference type="InterPro" id="IPR002110">
    <property type="entry name" value="Ankyrin_rpt"/>
</dbReference>
<dbReference type="Gene3D" id="1.25.40.20">
    <property type="entry name" value="Ankyrin repeat-containing domain"/>
    <property type="match status" value="2"/>
</dbReference>
<dbReference type="PRINTS" id="PR01415">
    <property type="entry name" value="ANKYRIN"/>
</dbReference>
<dbReference type="InterPro" id="IPR036770">
    <property type="entry name" value="Ankyrin_rpt-contain_sf"/>
</dbReference>
<dbReference type="InterPro" id="IPR027417">
    <property type="entry name" value="P-loop_NTPase"/>
</dbReference>
<keyword evidence="1" id="KW-0677">Repeat</keyword>
<evidence type="ECO:0000313" key="6">
    <source>
        <dbReference type="Proteomes" id="UP001270362"/>
    </source>
</evidence>
<dbReference type="Proteomes" id="UP001270362">
    <property type="component" value="Unassembled WGS sequence"/>
</dbReference>
<comment type="caution">
    <text evidence="5">The sequence shown here is derived from an EMBL/GenBank/DDBJ whole genome shotgun (WGS) entry which is preliminary data.</text>
</comment>
<dbReference type="SMART" id="SM00248">
    <property type="entry name" value="ANK"/>
    <property type="match status" value="7"/>
</dbReference>
<dbReference type="PROSITE" id="PS50297">
    <property type="entry name" value="ANK_REP_REGION"/>
    <property type="match status" value="4"/>
</dbReference>
<evidence type="ECO:0000256" key="2">
    <source>
        <dbReference type="PROSITE-ProRule" id="PRU00023"/>
    </source>
</evidence>
<dbReference type="SUPFAM" id="SSF48403">
    <property type="entry name" value="Ankyrin repeat"/>
    <property type="match status" value="1"/>
</dbReference>
<accession>A0AAE0XB95</accession>
<dbReference type="PANTHER" id="PTHR10039:SF15">
    <property type="entry name" value="NACHT DOMAIN-CONTAINING PROTEIN"/>
    <property type="match status" value="1"/>
</dbReference>
<organism evidence="5 6">
    <name type="scientific">Podospora appendiculata</name>
    <dbReference type="NCBI Taxonomy" id="314037"/>
    <lineage>
        <taxon>Eukaryota</taxon>
        <taxon>Fungi</taxon>
        <taxon>Dikarya</taxon>
        <taxon>Ascomycota</taxon>
        <taxon>Pezizomycotina</taxon>
        <taxon>Sordariomycetes</taxon>
        <taxon>Sordariomycetidae</taxon>
        <taxon>Sordariales</taxon>
        <taxon>Podosporaceae</taxon>
        <taxon>Podospora</taxon>
    </lineage>
</organism>
<evidence type="ECO:0000259" key="4">
    <source>
        <dbReference type="Pfam" id="PF24883"/>
    </source>
</evidence>
<evidence type="ECO:0000256" key="1">
    <source>
        <dbReference type="ARBA" id="ARBA00022737"/>
    </source>
</evidence>
<dbReference type="AlphaFoldDB" id="A0AAE0XB95"/>
<reference evidence="5" key="2">
    <citation type="submission" date="2023-06" db="EMBL/GenBank/DDBJ databases">
        <authorList>
            <consortium name="Lawrence Berkeley National Laboratory"/>
            <person name="Haridas S."/>
            <person name="Hensen N."/>
            <person name="Bonometti L."/>
            <person name="Westerberg I."/>
            <person name="Brannstrom I.O."/>
            <person name="Guillou S."/>
            <person name="Cros-Aarteil S."/>
            <person name="Calhoun S."/>
            <person name="Kuo A."/>
            <person name="Mondo S."/>
            <person name="Pangilinan J."/>
            <person name="Riley R."/>
            <person name="Labutti K."/>
            <person name="Andreopoulos B."/>
            <person name="Lipzen A."/>
            <person name="Chen C."/>
            <person name="Yanf M."/>
            <person name="Daum C."/>
            <person name="Ng V."/>
            <person name="Clum A."/>
            <person name="Steindorff A."/>
            <person name="Ohm R."/>
            <person name="Martin F."/>
            <person name="Silar P."/>
            <person name="Natvig D."/>
            <person name="Lalanne C."/>
            <person name="Gautier V."/>
            <person name="Ament-Velasquez S.L."/>
            <person name="Kruys A."/>
            <person name="Hutchinson M.I."/>
            <person name="Powell A.J."/>
            <person name="Barry K."/>
            <person name="Miller A.N."/>
            <person name="Grigoriev I.V."/>
            <person name="Debuchy R."/>
            <person name="Gladieux P."/>
            <person name="Thoren M.H."/>
            <person name="Johannesson H."/>
        </authorList>
    </citation>
    <scope>NUCLEOTIDE SEQUENCE</scope>
    <source>
        <strain evidence="5">CBS 314.62</strain>
    </source>
</reference>
<protein>
    <submittedName>
        <fullName evidence="5">Ankyrin repeat-containing domain protein</fullName>
    </submittedName>
</protein>
<feature type="domain" description="GPI inositol-deacylase winged helix" evidence="3">
    <location>
        <begin position="314"/>
        <end position="396"/>
    </location>
</feature>
<sequence>MTRSQGENRARRSKDLQAWIPSFDSSLRQKDLQWRRSKGSGKWLLNSQAFKKLMDRSSPQNTLFCHGVPGSGKTFLTSVVVDHLQQLSSESGRDHSGEVKVAYFYFDYVHRQEQGPDRVLGSLLNQLLSGYTTIPPGASGLKRRFEKGLDLPDWGNFVAEFINICSEIPDTFIALDALDECDSAFGLARILDLVDQLQRSSCPVRLFVTSRPFSSTINKAFSSSGNMMIEASDEDITLFLKEQIAARRDEDISEALAEEIIRAILDRSQGMFLISALKIAFILDQPSVELMRSSLDDLPDDPEENFNKFIGRIMAQLSPKRTLAMETLMWLTHARTAMSRDEIRNALAINSDSEPVVVGPLPDPQRIIDSCLGLVVVNRDDSSFRLVHMSVQEYLRLNTARIFSYGDARLAKKCLAYLRIPTLEAVPTLEAAIHSPPSPQTKSLQETSAQYPLLPYSSRFWGTHASLSFTAEVEKDVLDFFKVSFPHFAVESDIVGHRDSDHHLFPRDVTPLHIAARFDLLKLLQDQLSCKSVEINCRDSRGDTPLMVATEAGDAEEVKDFLEYGVDPQVRTKDGRTPLHAAAGAEDQTVVEILLNAGADPNAVDDEGWSVLHVAARCGREQSVKLLLSHGADVNVRDERGYSALAAACNGCSLPDIPRLLLENKADPNAPDKLGSAPLHWTAYKGNKVICELLLDHGAEVNMVAPTLGTPLSMATWGMNDCIEPLLAAGADPTILDSYGRTPLDWAA</sequence>
<dbReference type="SUPFAM" id="SSF52540">
    <property type="entry name" value="P-loop containing nucleoside triphosphate hydrolases"/>
    <property type="match status" value="1"/>
</dbReference>
<dbReference type="Pfam" id="PF12796">
    <property type="entry name" value="Ank_2"/>
    <property type="match status" value="2"/>
</dbReference>
<evidence type="ECO:0000259" key="3">
    <source>
        <dbReference type="Pfam" id="PF22939"/>
    </source>
</evidence>
<name>A0AAE0XB95_9PEZI</name>
<feature type="domain" description="Nephrocystin 3-like N-terminal" evidence="4">
    <location>
        <begin position="39"/>
        <end position="211"/>
    </location>
</feature>
<proteinExistence type="predicted"/>
<dbReference type="InterPro" id="IPR054471">
    <property type="entry name" value="GPIID_WHD"/>
</dbReference>
<feature type="repeat" description="ANK" evidence="2">
    <location>
        <begin position="674"/>
        <end position="706"/>
    </location>
</feature>
<feature type="repeat" description="ANK" evidence="2">
    <location>
        <begin position="574"/>
        <end position="606"/>
    </location>
</feature>
<dbReference type="PANTHER" id="PTHR10039">
    <property type="entry name" value="AMELOGENIN"/>
    <property type="match status" value="1"/>
</dbReference>
<keyword evidence="2" id="KW-0040">ANK repeat</keyword>
<feature type="repeat" description="ANK" evidence="2">
    <location>
        <begin position="607"/>
        <end position="639"/>
    </location>
</feature>
<dbReference type="PROSITE" id="PS50088">
    <property type="entry name" value="ANK_REPEAT"/>
    <property type="match status" value="4"/>
</dbReference>
<reference evidence="5" key="1">
    <citation type="journal article" date="2023" name="Mol. Phylogenet. Evol.">
        <title>Genome-scale phylogeny and comparative genomics of the fungal order Sordariales.</title>
        <authorList>
            <person name="Hensen N."/>
            <person name="Bonometti L."/>
            <person name="Westerberg I."/>
            <person name="Brannstrom I.O."/>
            <person name="Guillou S."/>
            <person name="Cros-Aarteil S."/>
            <person name="Calhoun S."/>
            <person name="Haridas S."/>
            <person name="Kuo A."/>
            <person name="Mondo S."/>
            <person name="Pangilinan J."/>
            <person name="Riley R."/>
            <person name="LaButti K."/>
            <person name="Andreopoulos B."/>
            <person name="Lipzen A."/>
            <person name="Chen C."/>
            <person name="Yan M."/>
            <person name="Daum C."/>
            <person name="Ng V."/>
            <person name="Clum A."/>
            <person name="Steindorff A."/>
            <person name="Ohm R.A."/>
            <person name="Martin F."/>
            <person name="Silar P."/>
            <person name="Natvig D.O."/>
            <person name="Lalanne C."/>
            <person name="Gautier V."/>
            <person name="Ament-Velasquez S.L."/>
            <person name="Kruys A."/>
            <person name="Hutchinson M.I."/>
            <person name="Powell A.J."/>
            <person name="Barry K."/>
            <person name="Miller A.N."/>
            <person name="Grigoriev I.V."/>
            <person name="Debuchy R."/>
            <person name="Gladieux P."/>
            <person name="Hiltunen Thoren M."/>
            <person name="Johannesson H."/>
        </authorList>
    </citation>
    <scope>NUCLEOTIDE SEQUENCE</scope>
    <source>
        <strain evidence="5">CBS 314.62</strain>
    </source>
</reference>
<dbReference type="Pfam" id="PF24883">
    <property type="entry name" value="NPHP3_N"/>
    <property type="match status" value="1"/>
</dbReference>
<dbReference type="InterPro" id="IPR056884">
    <property type="entry name" value="NPHP3-like_N"/>
</dbReference>
<feature type="non-terminal residue" evidence="5">
    <location>
        <position position="1"/>
    </location>
</feature>
<feature type="repeat" description="ANK" evidence="2">
    <location>
        <begin position="541"/>
        <end position="573"/>
    </location>
</feature>
<dbReference type="EMBL" id="JAULSO010000002">
    <property type="protein sequence ID" value="KAK3689276.1"/>
    <property type="molecule type" value="Genomic_DNA"/>
</dbReference>
<keyword evidence="6" id="KW-1185">Reference proteome</keyword>